<organism evidence="8 9">
    <name type="scientific">Rhodopirellula bahusiensis</name>
    <dbReference type="NCBI Taxonomy" id="2014065"/>
    <lineage>
        <taxon>Bacteria</taxon>
        <taxon>Pseudomonadati</taxon>
        <taxon>Planctomycetota</taxon>
        <taxon>Planctomycetia</taxon>
        <taxon>Pirellulales</taxon>
        <taxon>Pirellulaceae</taxon>
        <taxon>Rhodopirellula</taxon>
    </lineage>
</organism>
<sequence length="131" mass="14565">MNTPAQSDSSTSTAKILVVDDDAEIIESVSYALESNGYEVVVARDGNQALALAECENPQLMILDMMMPKRSGFLVLEKMRRENELPVPVIMITGNEGSRHQAYAELLGVSEYIRKPFAIEKLLEAVHRLLK</sequence>
<dbReference type="PANTHER" id="PTHR44591:SF14">
    <property type="entry name" value="PROTEIN PILG"/>
    <property type="match status" value="1"/>
</dbReference>
<evidence type="ECO:0000313" key="8">
    <source>
        <dbReference type="EMBL" id="PHQ35776.1"/>
    </source>
</evidence>
<dbReference type="Pfam" id="PF00072">
    <property type="entry name" value="Response_reg"/>
    <property type="match status" value="1"/>
</dbReference>
<evidence type="ECO:0000313" key="9">
    <source>
        <dbReference type="Proteomes" id="UP000225740"/>
    </source>
</evidence>
<dbReference type="AlphaFoldDB" id="A0A2G1W9T5"/>
<keyword evidence="9" id="KW-1185">Reference proteome</keyword>
<evidence type="ECO:0000256" key="3">
    <source>
        <dbReference type="ARBA" id="ARBA00023015"/>
    </source>
</evidence>
<evidence type="ECO:0000259" key="7">
    <source>
        <dbReference type="PROSITE" id="PS50110"/>
    </source>
</evidence>
<keyword evidence="2" id="KW-0902">Two-component regulatory system</keyword>
<name>A0A2G1W9T5_9BACT</name>
<dbReference type="PROSITE" id="PS50110">
    <property type="entry name" value="RESPONSE_REGULATORY"/>
    <property type="match status" value="1"/>
</dbReference>
<feature type="modified residue" description="4-aspartylphosphate" evidence="6">
    <location>
        <position position="64"/>
    </location>
</feature>
<dbReference type="SMART" id="SM00448">
    <property type="entry name" value="REC"/>
    <property type="match status" value="1"/>
</dbReference>
<dbReference type="RefSeq" id="WP_099260408.1">
    <property type="nucleotide sequence ID" value="NZ_JBDUYK010000057.1"/>
</dbReference>
<keyword evidence="4" id="KW-0238">DNA-binding</keyword>
<dbReference type="Gene3D" id="3.40.50.2300">
    <property type="match status" value="1"/>
</dbReference>
<dbReference type="EMBL" id="NIZW01000006">
    <property type="protein sequence ID" value="PHQ35776.1"/>
    <property type="molecule type" value="Genomic_DNA"/>
</dbReference>
<dbReference type="InterPro" id="IPR001789">
    <property type="entry name" value="Sig_transdc_resp-reg_receiver"/>
</dbReference>
<protein>
    <submittedName>
        <fullName evidence="8">Two-component system response regulator</fullName>
    </submittedName>
</protein>
<dbReference type="GO" id="GO:0000160">
    <property type="term" value="P:phosphorelay signal transduction system"/>
    <property type="evidence" value="ECO:0007669"/>
    <property type="project" value="UniProtKB-KW"/>
</dbReference>
<dbReference type="Proteomes" id="UP000225740">
    <property type="component" value="Unassembled WGS sequence"/>
</dbReference>
<dbReference type="FunFam" id="3.40.50.2300:FF:000001">
    <property type="entry name" value="DNA-binding response regulator PhoB"/>
    <property type="match status" value="1"/>
</dbReference>
<accession>A0A2G1W9T5</accession>
<evidence type="ECO:0000256" key="4">
    <source>
        <dbReference type="ARBA" id="ARBA00023125"/>
    </source>
</evidence>
<dbReference type="OrthoDB" id="9790669at2"/>
<evidence type="ECO:0000256" key="5">
    <source>
        <dbReference type="ARBA" id="ARBA00023163"/>
    </source>
</evidence>
<dbReference type="CDD" id="cd17574">
    <property type="entry name" value="REC_OmpR"/>
    <property type="match status" value="1"/>
</dbReference>
<dbReference type="GeneID" id="90608370"/>
<keyword evidence="3" id="KW-0805">Transcription regulation</keyword>
<proteinExistence type="predicted"/>
<evidence type="ECO:0000256" key="1">
    <source>
        <dbReference type="ARBA" id="ARBA00022553"/>
    </source>
</evidence>
<keyword evidence="1 6" id="KW-0597">Phosphoprotein</keyword>
<gene>
    <name evidence="8" type="ORF">CEE69_09295</name>
</gene>
<dbReference type="SUPFAM" id="SSF52172">
    <property type="entry name" value="CheY-like"/>
    <property type="match status" value="1"/>
</dbReference>
<dbReference type="InterPro" id="IPR011006">
    <property type="entry name" value="CheY-like_superfamily"/>
</dbReference>
<comment type="caution">
    <text evidence="8">The sequence shown here is derived from an EMBL/GenBank/DDBJ whole genome shotgun (WGS) entry which is preliminary data.</text>
</comment>
<feature type="domain" description="Response regulatory" evidence="7">
    <location>
        <begin position="15"/>
        <end position="130"/>
    </location>
</feature>
<reference evidence="8 9" key="1">
    <citation type="submission" date="2017-06" db="EMBL/GenBank/DDBJ databases">
        <title>Description of Rhodopirellula bahusiensis sp. nov.</title>
        <authorList>
            <person name="Kizina J."/>
            <person name="Harder J."/>
        </authorList>
    </citation>
    <scope>NUCLEOTIDE SEQUENCE [LARGE SCALE GENOMIC DNA]</scope>
    <source>
        <strain evidence="8 9">SWK21</strain>
    </source>
</reference>
<dbReference type="InterPro" id="IPR050595">
    <property type="entry name" value="Bact_response_regulator"/>
</dbReference>
<keyword evidence="5" id="KW-0804">Transcription</keyword>
<dbReference type="GO" id="GO:0003677">
    <property type="term" value="F:DNA binding"/>
    <property type="evidence" value="ECO:0007669"/>
    <property type="project" value="UniProtKB-KW"/>
</dbReference>
<evidence type="ECO:0000256" key="6">
    <source>
        <dbReference type="PROSITE-ProRule" id="PRU00169"/>
    </source>
</evidence>
<dbReference type="PANTHER" id="PTHR44591">
    <property type="entry name" value="STRESS RESPONSE REGULATOR PROTEIN 1"/>
    <property type="match status" value="1"/>
</dbReference>
<evidence type="ECO:0000256" key="2">
    <source>
        <dbReference type="ARBA" id="ARBA00023012"/>
    </source>
</evidence>